<dbReference type="EMBL" id="JPRF03000001">
    <property type="protein sequence ID" value="OEV39310.1"/>
    <property type="molecule type" value="Genomic_DNA"/>
</dbReference>
<dbReference type="GO" id="GO:0051539">
    <property type="term" value="F:4 iron, 4 sulfur cluster binding"/>
    <property type="evidence" value="ECO:0007669"/>
    <property type="project" value="TreeGrafter"/>
</dbReference>
<dbReference type="EMBL" id="BMUB01000011">
    <property type="protein sequence ID" value="GGU88019.1"/>
    <property type="molecule type" value="Genomic_DNA"/>
</dbReference>
<protein>
    <submittedName>
        <fullName evidence="5">Hydrogenase formation protein HypD</fullName>
    </submittedName>
</protein>
<proteinExistence type="inferred from homology"/>
<dbReference type="NCBIfam" id="TIGR00075">
    <property type="entry name" value="hypD"/>
    <property type="match status" value="1"/>
</dbReference>
<dbReference type="Gene3D" id="3.40.50.11740">
    <property type="entry name" value="HypD, alpha/beta domain 2"/>
    <property type="match status" value="2"/>
</dbReference>
<reference evidence="6" key="4">
    <citation type="submission" date="2016-08" db="EMBL/GenBank/DDBJ databases">
        <title>Sequencing, assembly and comparative genomics of S. aureofaciens ATCC 10762.</title>
        <authorList>
            <person name="Gradnigo J.S."/>
            <person name="Johnson N."/>
            <person name="Somerville G.A."/>
        </authorList>
    </citation>
    <scope>NUCLEOTIDE SEQUENCE [LARGE SCALE GENOMIC DNA]</scope>
    <source>
        <strain evidence="6">ATCC 10762 / DSM 40127 / CCM 3239 / JCM 4008 / LMG 5968 / NBRC 12843 / NCIMB 8234 / A-377</strain>
    </source>
</reference>
<reference evidence="5" key="3">
    <citation type="submission" date="2016-08" db="EMBL/GenBank/DDBJ databases">
        <title>Sequencing, Assembly and Comparative Genomics of S. aureofaciens ATCC 10762.</title>
        <authorList>
            <person name="Gradnigo J.S."/>
            <person name="Johnson N."/>
            <person name="Somerville G.A."/>
        </authorList>
    </citation>
    <scope>NUCLEOTIDE SEQUENCE [LARGE SCALE GENOMIC DNA]</scope>
    <source>
        <strain evidence="5">ATCC 10762</strain>
    </source>
</reference>
<organism evidence="5 6">
    <name type="scientific">Kitasatospora aureofaciens</name>
    <name type="common">Streptomyces aureofaciens</name>
    <dbReference type="NCBI Taxonomy" id="1894"/>
    <lineage>
        <taxon>Bacteria</taxon>
        <taxon>Bacillati</taxon>
        <taxon>Actinomycetota</taxon>
        <taxon>Actinomycetes</taxon>
        <taxon>Kitasatosporales</taxon>
        <taxon>Streptomycetaceae</taxon>
        <taxon>Kitasatospora</taxon>
    </lineage>
</organism>
<dbReference type="GO" id="GO:0070025">
    <property type="term" value="F:carbon monoxide binding"/>
    <property type="evidence" value="ECO:0007669"/>
    <property type="project" value="TreeGrafter"/>
</dbReference>
<dbReference type="Proteomes" id="UP000610124">
    <property type="component" value="Unassembled WGS sequence"/>
</dbReference>
<dbReference type="RefSeq" id="WP_030284898.1">
    <property type="nucleotide sequence ID" value="NZ_BMUB01000011.1"/>
</dbReference>
<evidence type="ECO:0000256" key="3">
    <source>
        <dbReference type="ARBA" id="ARBA00023004"/>
    </source>
</evidence>
<evidence type="ECO:0000313" key="4">
    <source>
        <dbReference type="EMBL" id="GGU88019.1"/>
    </source>
</evidence>
<reference evidence="4" key="5">
    <citation type="submission" date="2020-09" db="EMBL/GenBank/DDBJ databases">
        <authorList>
            <person name="Sun Q."/>
            <person name="Ohkuma M."/>
        </authorList>
    </citation>
    <scope>NUCLEOTIDE SEQUENCE</scope>
    <source>
        <strain evidence="4">JCM 4434</strain>
    </source>
</reference>
<dbReference type="GO" id="GO:0051604">
    <property type="term" value="P:protein maturation"/>
    <property type="evidence" value="ECO:0007669"/>
    <property type="project" value="TreeGrafter"/>
</dbReference>
<dbReference type="OrthoDB" id="9770424at2"/>
<name>A0A1E7NF29_KITAU</name>
<dbReference type="Proteomes" id="UP000037395">
    <property type="component" value="Unassembled WGS sequence"/>
</dbReference>
<dbReference type="GeneID" id="97487594"/>
<dbReference type="PANTHER" id="PTHR30149">
    <property type="entry name" value="HYDROGENASE PROTEIN ASSEMBLY PROTEIN HYPD"/>
    <property type="match status" value="1"/>
</dbReference>
<dbReference type="Gene3D" id="6.10.20.100">
    <property type="match status" value="1"/>
</dbReference>
<reference evidence="4" key="1">
    <citation type="journal article" date="2014" name="Int. J. Syst. Evol. Microbiol.">
        <title>Complete genome sequence of Corynebacterium casei LMG S-19264T (=DSM 44701T), isolated from a smear-ripened cheese.</title>
        <authorList>
            <consortium name="US DOE Joint Genome Institute (JGI-PGF)"/>
            <person name="Walter F."/>
            <person name="Albersmeier A."/>
            <person name="Kalinowski J."/>
            <person name="Ruckert C."/>
        </authorList>
    </citation>
    <scope>NUCLEOTIDE SEQUENCE</scope>
    <source>
        <strain evidence="4">JCM 4434</strain>
    </source>
</reference>
<keyword evidence="3" id="KW-0408">Iron</keyword>
<dbReference type="Pfam" id="PF01924">
    <property type="entry name" value="HypD"/>
    <property type="match status" value="1"/>
</dbReference>
<keyword evidence="6" id="KW-1185">Reference proteome</keyword>
<evidence type="ECO:0000256" key="1">
    <source>
        <dbReference type="ARBA" id="ARBA00007888"/>
    </source>
</evidence>
<dbReference type="PIRSF" id="PIRSF005622">
    <property type="entry name" value="Hydrgn_mat_hypD"/>
    <property type="match status" value="1"/>
</dbReference>
<reference evidence="5 6" key="2">
    <citation type="submission" date="2014-07" db="EMBL/GenBank/DDBJ databases">
        <authorList>
            <person name="Zhang J.E."/>
            <person name="Yang H."/>
            <person name="Guo J."/>
            <person name="Deng Z."/>
            <person name="Luo H."/>
            <person name="Luo M."/>
            <person name="Zhao B."/>
        </authorList>
    </citation>
    <scope>NUCLEOTIDE SEQUENCE [LARGE SCALE GENOMIC DNA]</scope>
    <source>
        <strain evidence="5">ATCC 10762</strain>
        <strain evidence="6">ATCC 10762 / DSM 40127 / CCM 3239 / JCM 4008 / LMG 5968 / NBRC 12843 / NCIMB 8234 / A-377</strain>
    </source>
</reference>
<dbReference type="InterPro" id="IPR042243">
    <property type="entry name" value="HypD_1"/>
</dbReference>
<dbReference type="InterPro" id="IPR042244">
    <property type="entry name" value="HypD_2_sf"/>
</dbReference>
<evidence type="ECO:0000313" key="5">
    <source>
        <dbReference type="EMBL" id="OEV39310.1"/>
    </source>
</evidence>
<evidence type="ECO:0000313" key="6">
    <source>
        <dbReference type="Proteomes" id="UP000037395"/>
    </source>
</evidence>
<dbReference type="InterPro" id="IPR002780">
    <property type="entry name" value="Hyd_form_HypD"/>
</dbReference>
<accession>A0A1E7NF29</accession>
<gene>
    <name evidence="4" type="ORF">GCM10010502_45760</name>
    <name evidence="5" type="ORF">HS99_0000930</name>
</gene>
<comment type="similarity">
    <text evidence="1">Belongs to the HypD family.</text>
</comment>
<dbReference type="AlphaFoldDB" id="A0A1E7NF29"/>
<comment type="caution">
    <text evidence="5">The sequence shown here is derived from an EMBL/GenBank/DDBJ whole genome shotgun (WGS) entry which is preliminary data.</text>
</comment>
<dbReference type="GO" id="GO:0005506">
    <property type="term" value="F:iron ion binding"/>
    <property type="evidence" value="ECO:0007669"/>
    <property type="project" value="TreeGrafter"/>
</dbReference>
<keyword evidence="2" id="KW-0479">Metal-binding</keyword>
<evidence type="ECO:0000256" key="2">
    <source>
        <dbReference type="ARBA" id="ARBA00022723"/>
    </source>
</evidence>
<accession>A0A8H9HT10</accession>
<sequence length="375" mass="41300">MKYIEEFNDPGLARRLLEDIRATVTRPWALMEVCGGQTHSIIRHGIDQLLPEDVELIHGPGCPVCVTPLEAIDRALAIAARPEVTFCSFGDMLRVPGTDRDLYRVKGAGGDVRVVYSPLDALRIAQENPQREVVFFGIGFETTAPANAMAVHQARRLGVRNFSLLVSHVRVPPAIEAIMSSADCRVQGFLAAGHVCSVMGTTEYPELAERHRVPIVVTGFEPLDLLEGIRRAVRQLERGEHRVENAYPRAVQDTGNPAALRMLQEVFTVTDRAWRGIGTIPGSGWRLSDAYRDFDAEHRFDVTGVTTRESARCRSGEVLQGLIKPHECEAFGTACTPRTPLGATMVSSEGACAAYYLYRRLDPAVRRAEEAEPVG</sequence>
<dbReference type="PANTHER" id="PTHR30149:SF0">
    <property type="entry name" value="HYDROGENASE MATURATION FACTOR HYPD"/>
    <property type="match status" value="1"/>
</dbReference>